<evidence type="ECO:0000313" key="4">
    <source>
        <dbReference type="EMBL" id="CAD7255478.1"/>
    </source>
</evidence>
<sequence>FMKKLLAVAAAATVLSSSAAFAQAEDIFYIKGNIGASKLNRVTDKISTVKLKSKTAAFFGIGGGYHIMDNMRADLMVDWKDFGKTKSQKSYTFNGTKIDGTVERSKTAYKGHHFTFGFRFDI</sequence>
<name>A0A7R9AK34_9CRUS</name>
<reference evidence="4" key="1">
    <citation type="submission" date="2020-11" db="EMBL/GenBank/DDBJ databases">
        <authorList>
            <person name="Tran Van P."/>
        </authorList>
    </citation>
    <scope>NUCLEOTIDE SEQUENCE</scope>
</reference>
<dbReference type="EMBL" id="LR928154">
    <property type="protein sequence ID" value="CAD7255478.1"/>
    <property type="molecule type" value="Genomic_DNA"/>
</dbReference>
<feature type="non-terminal residue" evidence="4">
    <location>
        <position position="1"/>
    </location>
</feature>
<dbReference type="EMBL" id="CAJPEV010028636">
    <property type="protein sequence ID" value="CAG0908957.1"/>
    <property type="molecule type" value="Genomic_DNA"/>
</dbReference>
<feature type="domain" description="Outer membrane protein beta-barrel" evidence="3">
    <location>
        <begin position="8"/>
        <end position="97"/>
    </location>
</feature>
<accession>A0A7R9AK34</accession>
<dbReference type="Proteomes" id="UP000677054">
    <property type="component" value="Unassembled WGS sequence"/>
</dbReference>
<evidence type="ECO:0000313" key="5">
    <source>
        <dbReference type="Proteomes" id="UP000677054"/>
    </source>
</evidence>
<proteinExistence type="predicted"/>
<dbReference type="InterPro" id="IPR027385">
    <property type="entry name" value="Beta-barrel_OMP"/>
</dbReference>
<feature type="chain" id="PRO_5036209931" description="Outer membrane protein beta-barrel domain-containing protein" evidence="2">
    <location>
        <begin position="25"/>
        <end position="122"/>
    </location>
</feature>
<protein>
    <recommendedName>
        <fullName evidence="3">Outer membrane protein beta-barrel domain-containing protein</fullName>
    </recommendedName>
</protein>
<evidence type="ECO:0000259" key="3">
    <source>
        <dbReference type="Pfam" id="PF13505"/>
    </source>
</evidence>
<dbReference type="Pfam" id="PF13505">
    <property type="entry name" value="OMP_b-brl"/>
    <property type="match status" value="1"/>
</dbReference>
<gene>
    <name evidence="4" type="ORF">DSTB1V02_LOCUS15223</name>
</gene>
<feature type="signal peptide" evidence="2">
    <location>
        <begin position="1"/>
        <end position="24"/>
    </location>
</feature>
<dbReference type="AlphaFoldDB" id="A0A7R9AK34"/>
<organism evidence="4">
    <name type="scientific">Darwinula stevensoni</name>
    <dbReference type="NCBI Taxonomy" id="69355"/>
    <lineage>
        <taxon>Eukaryota</taxon>
        <taxon>Metazoa</taxon>
        <taxon>Ecdysozoa</taxon>
        <taxon>Arthropoda</taxon>
        <taxon>Crustacea</taxon>
        <taxon>Oligostraca</taxon>
        <taxon>Ostracoda</taxon>
        <taxon>Podocopa</taxon>
        <taxon>Podocopida</taxon>
        <taxon>Darwinulocopina</taxon>
        <taxon>Darwinuloidea</taxon>
        <taxon>Darwinulidae</taxon>
        <taxon>Darwinula</taxon>
    </lineage>
</organism>
<evidence type="ECO:0000256" key="2">
    <source>
        <dbReference type="SAM" id="SignalP"/>
    </source>
</evidence>
<dbReference type="Gene3D" id="2.40.160.20">
    <property type="match status" value="1"/>
</dbReference>
<evidence type="ECO:0000256" key="1">
    <source>
        <dbReference type="ARBA" id="ARBA00022729"/>
    </source>
</evidence>
<keyword evidence="1 2" id="KW-0732">Signal</keyword>
<keyword evidence="5" id="KW-1185">Reference proteome</keyword>